<dbReference type="AlphaFoldDB" id="A0A8X6VDJ7"/>
<proteinExistence type="predicted"/>
<sequence>MSSKAQRRGSDYRRKRKRFHANQYTRKVSDTLAVDCISASAKKLCKENYLDKEVRNSNQSNGYRMINIDILLSELSKYLICPNCNTKVVLKEKILYGLVSEFYVECYSHTHTCSTLTTFKSSSVIASSKDYEVNTRITYAMRTVGLGFCGIKNFCTAMDLPPPVSQKSYERIMRKINLASREVADDSMKNAAKEEVSASGSNEICVSGDGTWKTRGHTSRIGVCSVIGDVTGKVIDVAVLS</sequence>
<reference evidence="2" key="1">
    <citation type="submission" date="2020-08" db="EMBL/GenBank/DDBJ databases">
        <title>Multicomponent nature underlies the extraordinary mechanical properties of spider dragline silk.</title>
        <authorList>
            <person name="Kono N."/>
            <person name="Nakamura H."/>
            <person name="Mori M."/>
            <person name="Yoshida Y."/>
            <person name="Ohtoshi R."/>
            <person name="Malay A.D."/>
            <person name="Moran D.A.P."/>
            <person name="Tomita M."/>
            <person name="Numata K."/>
            <person name="Arakawa K."/>
        </authorList>
    </citation>
    <scope>NUCLEOTIDE SEQUENCE</scope>
</reference>
<evidence type="ECO:0000259" key="1">
    <source>
        <dbReference type="Pfam" id="PF20700"/>
    </source>
</evidence>
<evidence type="ECO:0000313" key="2">
    <source>
        <dbReference type="EMBL" id="GFY14452.1"/>
    </source>
</evidence>
<dbReference type="EMBL" id="BMAU01021329">
    <property type="protein sequence ID" value="GFY14452.1"/>
    <property type="molecule type" value="Genomic_DNA"/>
</dbReference>
<feature type="domain" description="Mutator-like transposase" evidence="1">
    <location>
        <begin position="76"/>
        <end position="240"/>
    </location>
</feature>
<organism evidence="2 3">
    <name type="scientific">Trichonephila clavipes</name>
    <name type="common">Golden silk orbweaver</name>
    <name type="synonym">Nephila clavipes</name>
    <dbReference type="NCBI Taxonomy" id="2585209"/>
    <lineage>
        <taxon>Eukaryota</taxon>
        <taxon>Metazoa</taxon>
        <taxon>Ecdysozoa</taxon>
        <taxon>Arthropoda</taxon>
        <taxon>Chelicerata</taxon>
        <taxon>Arachnida</taxon>
        <taxon>Araneae</taxon>
        <taxon>Araneomorphae</taxon>
        <taxon>Entelegynae</taxon>
        <taxon>Araneoidea</taxon>
        <taxon>Nephilidae</taxon>
        <taxon>Trichonephila</taxon>
    </lineage>
</organism>
<keyword evidence="3" id="KW-1185">Reference proteome</keyword>
<gene>
    <name evidence="2" type="primary">X975_10654</name>
    <name evidence="2" type="ORF">TNCV_1315061</name>
</gene>
<accession>A0A8X6VDJ7</accession>
<dbReference type="Pfam" id="PF20700">
    <property type="entry name" value="Mutator"/>
    <property type="match status" value="1"/>
</dbReference>
<evidence type="ECO:0000313" key="3">
    <source>
        <dbReference type="Proteomes" id="UP000887159"/>
    </source>
</evidence>
<dbReference type="InterPro" id="IPR049012">
    <property type="entry name" value="Mutator_transp_dom"/>
</dbReference>
<protein>
    <recommendedName>
        <fullName evidence="1">Mutator-like transposase domain-containing protein</fullName>
    </recommendedName>
</protein>
<name>A0A8X6VDJ7_TRICX</name>
<dbReference type="Proteomes" id="UP000887159">
    <property type="component" value="Unassembled WGS sequence"/>
</dbReference>
<comment type="caution">
    <text evidence="2">The sequence shown here is derived from an EMBL/GenBank/DDBJ whole genome shotgun (WGS) entry which is preliminary data.</text>
</comment>